<accession>A0A395T7P6</accession>
<gene>
    <name evidence="2" type="ORF">FLONG3_1156</name>
</gene>
<proteinExistence type="predicted"/>
<dbReference type="PANTHER" id="PTHR33112">
    <property type="entry name" value="DOMAIN PROTEIN, PUTATIVE-RELATED"/>
    <property type="match status" value="1"/>
</dbReference>
<name>A0A395T7P6_9HYPO</name>
<dbReference type="Proteomes" id="UP000266234">
    <property type="component" value="Unassembled WGS sequence"/>
</dbReference>
<dbReference type="PANTHER" id="PTHR33112:SF16">
    <property type="entry name" value="HETEROKARYON INCOMPATIBILITY DOMAIN-CONTAINING PROTEIN"/>
    <property type="match status" value="1"/>
</dbReference>
<comment type="caution">
    <text evidence="2">The sequence shown here is derived from an EMBL/GenBank/DDBJ whole genome shotgun (WGS) entry which is preliminary data.</text>
</comment>
<dbReference type="InterPro" id="IPR010730">
    <property type="entry name" value="HET"/>
</dbReference>
<keyword evidence="3" id="KW-1185">Reference proteome</keyword>
<dbReference type="AlphaFoldDB" id="A0A395T7P6"/>
<evidence type="ECO:0000259" key="1">
    <source>
        <dbReference type="Pfam" id="PF06985"/>
    </source>
</evidence>
<evidence type="ECO:0000313" key="2">
    <source>
        <dbReference type="EMBL" id="RGP80681.1"/>
    </source>
</evidence>
<dbReference type="EMBL" id="PXOG01000025">
    <property type="protein sequence ID" value="RGP80681.1"/>
    <property type="molecule type" value="Genomic_DNA"/>
</dbReference>
<dbReference type="OrthoDB" id="5347061at2759"/>
<dbReference type="STRING" id="694270.A0A395T7P6"/>
<protein>
    <recommendedName>
        <fullName evidence="1">Heterokaryon incompatibility domain-containing protein</fullName>
    </recommendedName>
</protein>
<organism evidence="2 3">
    <name type="scientific">Fusarium longipes</name>
    <dbReference type="NCBI Taxonomy" id="694270"/>
    <lineage>
        <taxon>Eukaryota</taxon>
        <taxon>Fungi</taxon>
        <taxon>Dikarya</taxon>
        <taxon>Ascomycota</taxon>
        <taxon>Pezizomycotina</taxon>
        <taxon>Sordariomycetes</taxon>
        <taxon>Hypocreomycetidae</taxon>
        <taxon>Hypocreales</taxon>
        <taxon>Nectriaceae</taxon>
        <taxon>Fusarium</taxon>
    </lineage>
</organism>
<dbReference type="Pfam" id="PF06985">
    <property type="entry name" value="HET"/>
    <property type="match status" value="1"/>
</dbReference>
<sequence>MASQKSDTFLVYSLKSPEEARLFGLRGSDIKDMRPAPVEVDAASPEDWGFTSPNADGICKFCQLMLHPDAPILVQHQPNVQSLINSGGTCSTCKWLEISISRAPLLMEQYQEGDPGLCDENNNTRPLTVELTKHERFTSAVCWVGNRSLYTNHGVPLNITAPSRLGDLSTRRFWIPHDKLDSSESYERQNIIKNWLTECQDHVTCSASLPPTRRAPLPTRVIDLNGSLDLPSGPGDIAIKLRETNDGEVGTYIALSYCWGSDPKLHFKTTQANVKAHKEGIDFFSLPLVHREAILTTLYLGIRYIWIDSLCIIQDSREDWQAESVTMGSVYSNAHLTLAATSSSSPQAGLHNPFQGAETVDIHGETISVRFETHLTIDAPSEPLNTRGWTLQEAVLPSRLVCFGQEQWLWKCPSRHATEDGLIDGPRLIDNGLPQWAALVNESAGEDGKNYLRHWYELITNYSRRNLTYQSDKWNAIAGLTEMFIKQTGYTYLAGLWKEDLAAGLMWEATSKGVIREDRTAPSWSWLSVRGGIQGLQYRNRTVSMIELVKVENRDEGLATKGIGLTVKGRRLQVTLGKRSITRESRHHIIAEPNSNEVFGEAFLDSRLPDGIEMLEVTCLFVLDVADKEDELHVLLLSPSSETQGGEADEFIRLGMGVIWKRSKFYDDPKKGSGILERARSDIVLLV</sequence>
<feature type="domain" description="Heterokaryon incompatibility" evidence="1">
    <location>
        <begin position="252"/>
        <end position="393"/>
    </location>
</feature>
<evidence type="ECO:0000313" key="3">
    <source>
        <dbReference type="Proteomes" id="UP000266234"/>
    </source>
</evidence>
<reference evidence="2 3" key="1">
    <citation type="journal article" date="2018" name="PLoS Pathog.">
        <title>Evolution of structural diversity of trichothecenes, a family of toxins produced by plant pathogenic and entomopathogenic fungi.</title>
        <authorList>
            <person name="Proctor R.H."/>
            <person name="McCormick S.P."/>
            <person name="Kim H.S."/>
            <person name="Cardoza R.E."/>
            <person name="Stanley A.M."/>
            <person name="Lindo L."/>
            <person name="Kelly A."/>
            <person name="Brown D.W."/>
            <person name="Lee T."/>
            <person name="Vaughan M.M."/>
            <person name="Alexander N.J."/>
            <person name="Busman M."/>
            <person name="Gutierrez S."/>
        </authorList>
    </citation>
    <scope>NUCLEOTIDE SEQUENCE [LARGE SCALE GENOMIC DNA]</scope>
    <source>
        <strain evidence="2 3">NRRL 20695</strain>
    </source>
</reference>